<name>A0A8K0TSD3_9PEZI</name>
<reference evidence="1" key="1">
    <citation type="journal article" date="2021" name="Nat. Commun.">
        <title>Genetic determinants of endophytism in the Arabidopsis root mycobiome.</title>
        <authorList>
            <person name="Mesny F."/>
            <person name="Miyauchi S."/>
            <person name="Thiergart T."/>
            <person name="Pickel B."/>
            <person name="Atanasova L."/>
            <person name="Karlsson M."/>
            <person name="Huettel B."/>
            <person name="Barry K.W."/>
            <person name="Haridas S."/>
            <person name="Chen C."/>
            <person name="Bauer D."/>
            <person name="Andreopoulos W."/>
            <person name="Pangilinan J."/>
            <person name="LaButti K."/>
            <person name="Riley R."/>
            <person name="Lipzen A."/>
            <person name="Clum A."/>
            <person name="Drula E."/>
            <person name="Henrissat B."/>
            <person name="Kohler A."/>
            <person name="Grigoriev I.V."/>
            <person name="Martin F.M."/>
            <person name="Hacquard S."/>
        </authorList>
    </citation>
    <scope>NUCLEOTIDE SEQUENCE</scope>
    <source>
        <strain evidence="1">MPI-CAGE-AT-0016</strain>
    </source>
</reference>
<gene>
    <name evidence="1" type="ORF">B0T11DRAFT_64887</name>
</gene>
<dbReference type="Proteomes" id="UP000813385">
    <property type="component" value="Unassembled WGS sequence"/>
</dbReference>
<comment type="caution">
    <text evidence="1">The sequence shown here is derived from an EMBL/GenBank/DDBJ whole genome shotgun (WGS) entry which is preliminary data.</text>
</comment>
<organism evidence="1 2">
    <name type="scientific">Plectosphaerella cucumerina</name>
    <dbReference type="NCBI Taxonomy" id="40658"/>
    <lineage>
        <taxon>Eukaryota</taxon>
        <taxon>Fungi</taxon>
        <taxon>Dikarya</taxon>
        <taxon>Ascomycota</taxon>
        <taxon>Pezizomycotina</taxon>
        <taxon>Sordariomycetes</taxon>
        <taxon>Hypocreomycetidae</taxon>
        <taxon>Glomerellales</taxon>
        <taxon>Plectosphaerellaceae</taxon>
        <taxon>Plectosphaerella</taxon>
    </lineage>
</organism>
<accession>A0A8K0TSD3</accession>
<proteinExistence type="predicted"/>
<dbReference type="EMBL" id="JAGPXD010000002">
    <property type="protein sequence ID" value="KAH7368512.1"/>
    <property type="molecule type" value="Genomic_DNA"/>
</dbReference>
<keyword evidence="2" id="KW-1185">Reference proteome</keyword>
<protein>
    <submittedName>
        <fullName evidence="1">Uncharacterized protein</fullName>
    </submittedName>
</protein>
<evidence type="ECO:0000313" key="1">
    <source>
        <dbReference type="EMBL" id="KAH7368512.1"/>
    </source>
</evidence>
<sequence>MSLRVSPFARTPLQLHGAASRRCHGPSPLLWAGVSILAEREPCSDCKWHQLVSRTQHNMVNLYRPRPCSSPSPSTPPPAKILLEARPSAPMDRASRNHNQLVWPTIVRNDHWTFSIRASLFPSLTMQPFWLGSGGNAWGGCRFRALQVDTTTLPGQTTFSSSPRFSLCQAFIRSSLATASFKLVQAMSWSTSWP</sequence>
<evidence type="ECO:0000313" key="2">
    <source>
        <dbReference type="Proteomes" id="UP000813385"/>
    </source>
</evidence>
<dbReference type="AlphaFoldDB" id="A0A8K0TSD3"/>